<dbReference type="GO" id="GO:0010073">
    <property type="term" value="P:meristem maintenance"/>
    <property type="evidence" value="ECO:0007669"/>
    <property type="project" value="InterPro"/>
</dbReference>
<evidence type="ECO:0000313" key="4">
    <source>
        <dbReference type="Proteomes" id="UP000265520"/>
    </source>
</evidence>
<reference evidence="3 4" key="1">
    <citation type="journal article" date="2018" name="Front. Plant Sci.">
        <title>Red Clover (Trifolium pratense) and Zigzag Clover (T. medium) - A Picture of Genomic Similarities and Differences.</title>
        <authorList>
            <person name="Dluhosova J."/>
            <person name="Istvanek J."/>
            <person name="Nedelnik J."/>
            <person name="Repkova J."/>
        </authorList>
    </citation>
    <scope>NUCLEOTIDE SEQUENCE [LARGE SCALE GENOMIC DNA]</scope>
    <source>
        <strain evidence="4">cv. 10/8</strain>
        <tissue evidence="3">Leaf</tissue>
    </source>
</reference>
<evidence type="ECO:0000256" key="1">
    <source>
        <dbReference type="SAM" id="MobiDB-lite"/>
    </source>
</evidence>
<comment type="caution">
    <text evidence="3">The sequence shown here is derived from an EMBL/GenBank/DDBJ whole genome shotgun (WGS) entry which is preliminary data.</text>
</comment>
<accession>A0A392MHJ9</accession>
<dbReference type="Proteomes" id="UP000265520">
    <property type="component" value="Unassembled WGS sequence"/>
</dbReference>
<dbReference type="InterPro" id="IPR019557">
    <property type="entry name" value="AminoTfrase-like_pln_mobile"/>
</dbReference>
<feature type="domain" description="Aminotransferase-like plant mobile" evidence="2">
    <location>
        <begin position="1"/>
        <end position="146"/>
    </location>
</feature>
<feature type="region of interest" description="Disordered" evidence="1">
    <location>
        <begin position="350"/>
        <end position="425"/>
    </location>
</feature>
<dbReference type="PANTHER" id="PTHR46033:SF1">
    <property type="entry name" value="PROTEIN MAIN-LIKE 2"/>
    <property type="match status" value="1"/>
</dbReference>
<proteinExistence type="predicted"/>
<name>A0A392MHJ9_9FABA</name>
<gene>
    <name evidence="3" type="ORF">A2U01_0007844</name>
</gene>
<keyword evidence="4" id="KW-1185">Reference proteome</keyword>
<dbReference type="PANTHER" id="PTHR46033">
    <property type="entry name" value="PROTEIN MAIN-LIKE 2"/>
    <property type="match status" value="1"/>
</dbReference>
<dbReference type="AlphaFoldDB" id="A0A392MHJ9"/>
<protein>
    <recommendedName>
        <fullName evidence="2">Aminotransferase-like plant mobile domain-containing protein</fullName>
    </recommendedName>
</protein>
<dbReference type="EMBL" id="LXQA010011297">
    <property type="protein sequence ID" value="MCH86980.1"/>
    <property type="molecule type" value="Genomic_DNA"/>
</dbReference>
<organism evidence="3 4">
    <name type="scientific">Trifolium medium</name>
    <dbReference type="NCBI Taxonomy" id="97028"/>
    <lineage>
        <taxon>Eukaryota</taxon>
        <taxon>Viridiplantae</taxon>
        <taxon>Streptophyta</taxon>
        <taxon>Embryophyta</taxon>
        <taxon>Tracheophyta</taxon>
        <taxon>Spermatophyta</taxon>
        <taxon>Magnoliopsida</taxon>
        <taxon>eudicotyledons</taxon>
        <taxon>Gunneridae</taxon>
        <taxon>Pentapetalae</taxon>
        <taxon>rosids</taxon>
        <taxon>fabids</taxon>
        <taxon>Fabales</taxon>
        <taxon>Fabaceae</taxon>
        <taxon>Papilionoideae</taxon>
        <taxon>50 kb inversion clade</taxon>
        <taxon>NPAAA clade</taxon>
        <taxon>Hologalegina</taxon>
        <taxon>IRL clade</taxon>
        <taxon>Trifolieae</taxon>
        <taxon>Trifolium</taxon>
    </lineage>
</organism>
<evidence type="ECO:0000259" key="2">
    <source>
        <dbReference type="Pfam" id="PF10536"/>
    </source>
</evidence>
<sequence length="425" mass="48333">MMTPTLFDVAAITGLRPTGGIYDPSNASKNISLVINKEAYSKYVAEQQGPEDEEVSDVEHVAFLTLWLSHFVFCSKSLQVAKRFVPMAIQIHEGRQFGLGRLILACLYEAIGSASDELKKSKDGSMFLCYGPLWLLQLLLNATFEKEMGLTIGKNYLPEIENRQIEATRLARLSPPVWQDSKTLFMKYMKVFHKFDKLTKRNTPFIERKVGPTWFREDFPATNSDNEDEVNEIWHAYLDPTVLSCRIGTFLSDLGLVGISEKFYHKYLSMAAENQYHLNPFSYTNSCYCTKEFTEWWERYYSGRIMDVNVLVSRLESGFTQPDIEKIRSNVKGQGKSKASIKTVDQAIRDAGASVQPNEPKLKEIKEETKSRKRANGSSSETVSKKMKNTITVLTDDEDEPEMPLQRKKSTSGMGTQAPKERTQV</sequence>
<feature type="compositionally biased region" description="Basic and acidic residues" evidence="1">
    <location>
        <begin position="360"/>
        <end position="370"/>
    </location>
</feature>
<evidence type="ECO:0000313" key="3">
    <source>
        <dbReference type="EMBL" id="MCH86980.1"/>
    </source>
</evidence>
<dbReference type="Pfam" id="PF10536">
    <property type="entry name" value="PMD"/>
    <property type="match status" value="1"/>
</dbReference>
<dbReference type="InterPro" id="IPR044824">
    <property type="entry name" value="MAIN-like"/>
</dbReference>
<feature type="non-terminal residue" evidence="3">
    <location>
        <position position="425"/>
    </location>
</feature>